<keyword evidence="20" id="KW-1185">Reference proteome</keyword>
<feature type="region of interest" description="Disordered" evidence="17">
    <location>
        <begin position="575"/>
        <end position="677"/>
    </location>
</feature>
<evidence type="ECO:0000256" key="11">
    <source>
        <dbReference type="ARBA" id="ARBA00023306"/>
    </source>
</evidence>
<dbReference type="OrthoDB" id="2505961at2759"/>
<feature type="site" description="Histone H3K4me3 binding" evidence="13">
    <location>
        <position position="509"/>
    </location>
</feature>
<feature type="compositionally biased region" description="Polar residues" evidence="17">
    <location>
        <begin position="609"/>
        <end position="621"/>
    </location>
</feature>
<feature type="binding site" evidence="14">
    <location>
        <position position="512"/>
    </location>
    <ligand>
        <name>Zn(2+)</name>
        <dbReference type="ChEBI" id="CHEBI:29105"/>
        <label>2</label>
    </ligand>
</feature>
<dbReference type="GO" id="GO:0006281">
    <property type="term" value="P:DNA repair"/>
    <property type="evidence" value="ECO:0007669"/>
    <property type="project" value="UniProtKB-KW"/>
</dbReference>
<evidence type="ECO:0000259" key="18">
    <source>
        <dbReference type="PROSITE" id="PS50016"/>
    </source>
</evidence>
<dbReference type="SMART" id="SM01408">
    <property type="entry name" value="ING"/>
    <property type="match status" value="1"/>
</dbReference>
<name>S3BRY5_OPHP1</name>
<comment type="similarity">
    <text evidence="2 16">Belongs to the ING family.</text>
</comment>
<dbReference type="VEuPathDB" id="FungiDB:F503_04907"/>
<keyword evidence="10" id="KW-0469">Meiosis</keyword>
<dbReference type="HOGENOM" id="CLU_031900_7_0_1"/>
<feature type="binding site" evidence="14">
    <location>
        <position position="499"/>
    </location>
    <ligand>
        <name>Zn(2+)</name>
        <dbReference type="ChEBI" id="CHEBI:29105"/>
        <label>1</label>
    </ligand>
</feature>
<comment type="subunit">
    <text evidence="16">Component of an histone acetyltransferase complex. Interacts with H3K4me3 and to a lesser extent with H3K4me2.</text>
</comment>
<evidence type="ECO:0000256" key="5">
    <source>
        <dbReference type="ARBA" id="ARBA00022771"/>
    </source>
</evidence>
<comment type="subcellular location">
    <subcellularLocation>
        <location evidence="1 16">Nucleus</location>
    </subcellularLocation>
</comment>
<dbReference type="EMBL" id="KE148163">
    <property type="protein sequence ID" value="EPE04059.1"/>
    <property type="molecule type" value="Genomic_DNA"/>
</dbReference>
<dbReference type="SMART" id="SM00249">
    <property type="entry name" value="PHD"/>
    <property type="match status" value="1"/>
</dbReference>
<evidence type="ECO:0000256" key="9">
    <source>
        <dbReference type="ARBA" id="ARBA00023242"/>
    </source>
</evidence>
<feature type="compositionally biased region" description="Polar residues" evidence="17">
    <location>
        <begin position="285"/>
        <end position="295"/>
    </location>
</feature>
<dbReference type="InterPro" id="IPR001965">
    <property type="entry name" value="Znf_PHD"/>
</dbReference>
<comment type="function">
    <text evidence="12">Component of the NuA4 histone acetyltransferase complex which is involved in transcriptional activation of selected genes principally by acetylation of nucleosomal histone H4 and H2A. The NuA4 complex is also involved in DNA repair. Involved in cell cycle progression and meiosis.</text>
</comment>
<keyword evidence="7 16" id="KW-0156">Chromatin regulator</keyword>
<feature type="site" description="Histone H3K4me3 binding" evidence="13">
    <location>
        <position position="521"/>
    </location>
</feature>
<keyword evidence="3 14" id="KW-0479">Metal-binding</keyword>
<feature type="binding site" evidence="14">
    <location>
        <position position="526"/>
    </location>
    <ligand>
        <name>Zn(2+)</name>
        <dbReference type="ChEBI" id="CHEBI:29105"/>
        <label>1</label>
    </ligand>
</feature>
<dbReference type="SUPFAM" id="SSF57903">
    <property type="entry name" value="FYVE/PHD zinc finger"/>
    <property type="match status" value="1"/>
</dbReference>
<dbReference type="GO" id="GO:0008270">
    <property type="term" value="F:zinc ion binding"/>
    <property type="evidence" value="ECO:0007669"/>
    <property type="project" value="UniProtKB-KW"/>
</dbReference>
<evidence type="ECO:0000256" key="6">
    <source>
        <dbReference type="ARBA" id="ARBA00022833"/>
    </source>
</evidence>
<dbReference type="Gene3D" id="6.10.140.1740">
    <property type="match status" value="1"/>
</dbReference>
<feature type="compositionally biased region" description="Gly residues" evidence="17">
    <location>
        <begin position="445"/>
        <end position="460"/>
    </location>
</feature>
<evidence type="ECO:0000256" key="13">
    <source>
        <dbReference type="PIRSR" id="PIRSR628651-50"/>
    </source>
</evidence>
<dbReference type="InterPro" id="IPR013083">
    <property type="entry name" value="Znf_RING/FYVE/PHD"/>
</dbReference>
<dbReference type="InterPro" id="IPR028651">
    <property type="entry name" value="ING_fam"/>
</dbReference>
<feature type="compositionally biased region" description="Basic and acidic residues" evidence="17">
    <location>
        <begin position="424"/>
        <end position="442"/>
    </location>
</feature>
<dbReference type="CDD" id="cd15505">
    <property type="entry name" value="PHD_ING"/>
    <property type="match status" value="1"/>
</dbReference>
<keyword evidence="6 14" id="KW-0862">Zinc</keyword>
<evidence type="ECO:0000256" key="2">
    <source>
        <dbReference type="ARBA" id="ARBA00010210"/>
    </source>
</evidence>
<dbReference type="InterPro" id="IPR024610">
    <property type="entry name" value="ING_N_histone-binding"/>
</dbReference>
<dbReference type="InterPro" id="IPR019787">
    <property type="entry name" value="Znf_PHD-finger"/>
</dbReference>
<dbReference type="eggNOG" id="KOG1973">
    <property type="taxonomic scope" value="Eukaryota"/>
</dbReference>
<reference evidence="19 20" key="1">
    <citation type="journal article" date="2013" name="BMC Genomics">
        <title>The genome and transcriptome of the pine saprophyte Ophiostoma piceae, and a comparison with the bark beetle-associated pine pathogen Grosmannia clavigera.</title>
        <authorList>
            <person name="Haridas S."/>
            <person name="Wang Y."/>
            <person name="Lim L."/>
            <person name="Massoumi Alamouti S."/>
            <person name="Jackman S."/>
            <person name="Docking R."/>
            <person name="Robertson G."/>
            <person name="Birol I."/>
            <person name="Bohlmann J."/>
            <person name="Breuil C."/>
        </authorList>
    </citation>
    <scope>NUCLEOTIDE SEQUENCE [LARGE SCALE GENOMIC DNA]</scope>
    <source>
        <strain evidence="19 20">UAMH 11346</strain>
    </source>
</reference>
<evidence type="ECO:0000256" key="7">
    <source>
        <dbReference type="ARBA" id="ARBA00022853"/>
    </source>
</evidence>
<evidence type="ECO:0000256" key="12">
    <source>
        <dbReference type="ARBA" id="ARBA00037044"/>
    </source>
</evidence>
<feature type="binding site" evidence="14">
    <location>
        <position position="539"/>
    </location>
    <ligand>
        <name>Zn(2+)</name>
        <dbReference type="ChEBI" id="CHEBI:29105"/>
        <label>2</label>
    </ligand>
</feature>
<dbReference type="Proteomes" id="UP000016923">
    <property type="component" value="Unassembled WGS sequence"/>
</dbReference>
<dbReference type="PANTHER" id="PTHR10333:SF100">
    <property type="entry name" value="CHROMATIN MODIFICATION-RELATED PROTEIN YNG2"/>
    <property type="match status" value="1"/>
</dbReference>
<feature type="compositionally biased region" description="Polar residues" evidence="17">
    <location>
        <begin position="347"/>
        <end position="356"/>
    </location>
</feature>
<dbReference type="PROSITE" id="PS01359">
    <property type="entry name" value="ZF_PHD_1"/>
    <property type="match status" value="1"/>
</dbReference>
<feature type="binding site" evidence="14">
    <location>
        <position position="523"/>
    </location>
    <ligand>
        <name>Zn(2+)</name>
        <dbReference type="ChEBI" id="CHEBI:29105"/>
        <label>1</label>
    </ligand>
</feature>
<dbReference type="STRING" id="1262450.S3BRY5"/>
<keyword evidence="5 15" id="KW-0863">Zinc-finger</keyword>
<organism evidence="19 20">
    <name type="scientific">Ophiostoma piceae (strain UAMH 11346)</name>
    <name type="common">Sap stain fungus</name>
    <dbReference type="NCBI Taxonomy" id="1262450"/>
    <lineage>
        <taxon>Eukaryota</taxon>
        <taxon>Fungi</taxon>
        <taxon>Dikarya</taxon>
        <taxon>Ascomycota</taxon>
        <taxon>Pezizomycotina</taxon>
        <taxon>Sordariomycetes</taxon>
        <taxon>Sordariomycetidae</taxon>
        <taxon>Ophiostomatales</taxon>
        <taxon>Ophiostomataceae</taxon>
        <taxon>Ophiostoma</taxon>
    </lineage>
</organism>
<keyword evidence="8" id="KW-0234">DNA repair</keyword>
<dbReference type="PROSITE" id="PS50016">
    <property type="entry name" value="ZF_PHD_2"/>
    <property type="match status" value="1"/>
</dbReference>
<dbReference type="InterPro" id="IPR011011">
    <property type="entry name" value="Znf_FYVE_PHD"/>
</dbReference>
<feature type="compositionally biased region" description="Low complexity" evidence="17">
    <location>
        <begin position="581"/>
        <end position="593"/>
    </location>
</feature>
<accession>S3BRY5</accession>
<keyword evidence="11" id="KW-0131">Cell cycle</keyword>
<dbReference type="Pfam" id="PF12998">
    <property type="entry name" value="ING"/>
    <property type="match status" value="1"/>
</dbReference>
<evidence type="ECO:0000256" key="1">
    <source>
        <dbReference type="ARBA" id="ARBA00004123"/>
    </source>
</evidence>
<feature type="binding site" evidence="14">
    <location>
        <position position="542"/>
    </location>
    <ligand>
        <name>Zn(2+)</name>
        <dbReference type="ChEBI" id="CHEBI:29105"/>
        <label>2</label>
    </ligand>
</feature>
<dbReference type="Gene3D" id="3.30.40.10">
    <property type="entry name" value="Zinc/RING finger domain, C3HC4 (zinc finger)"/>
    <property type="match status" value="1"/>
</dbReference>
<dbReference type="GO" id="GO:0005634">
    <property type="term" value="C:nucleus"/>
    <property type="evidence" value="ECO:0007669"/>
    <property type="project" value="UniProtKB-SubCell"/>
</dbReference>
<evidence type="ECO:0000256" key="16">
    <source>
        <dbReference type="RuleBase" id="RU361213"/>
    </source>
</evidence>
<feature type="domain" description="PHD-type" evidence="18">
    <location>
        <begin position="496"/>
        <end position="545"/>
    </location>
</feature>
<proteinExistence type="inferred from homology"/>
<dbReference type="GO" id="GO:0006355">
    <property type="term" value="P:regulation of DNA-templated transcription"/>
    <property type="evidence" value="ECO:0007669"/>
    <property type="project" value="TreeGrafter"/>
</dbReference>
<dbReference type="GO" id="GO:0035267">
    <property type="term" value="C:NuA4 histone acetyltransferase complex"/>
    <property type="evidence" value="ECO:0007669"/>
    <property type="project" value="TreeGrafter"/>
</dbReference>
<feature type="binding site" evidence="14">
    <location>
        <position position="517"/>
    </location>
    <ligand>
        <name>Zn(2+)</name>
        <dbReference type="ChEBI" id="CHEBI:29105"/>
        <label>2</label>
    </ligand>
</feature>
<feature type="region of interest" description="Disordered" evidence="17">
    <location>
        <begin position="241"/>
        <end position="492"/>
    </location>
</feature>
<sequence length="677" mass="70276">MPRDDLSIDFVKRMPPGGEALDPALILEDWINRVANLPEEIRFLQDEIADKDRQYNDCIRLIEERDGRIQKFIKMNGSHEHNPREEGYRKTIMENFKKAEGLAEEKISLSQKMQAIVDRHTRQLDMQIKQLYDRNEPGFTDPDELPSLLRPSAANKTAAALARASISQSSSPAITASNLIKEATKAAASGSAAGSSANAALGSGTGRAITNAHARQAQVQQNISASAPASPAATMIMNRQAREGSAGPGSAPSKRSGRANSNLANAAPTMSGLARHSSLGPGTPKTHQSSANTPRAGSAGPRPSTKGTGSGSGRKGNTPLNTSSSNLASGGSEKGSGSSRKKGGAMNTPTTKTSLSRVKRPAKSSAASSTAESELSDAGSDSDSNSSSDRDTPARGTSHGSGPGASGSNGGSNHGNGGNSNGNSDRDSSQHPLIKREKDGNDKGSLGGSSGAGRHSGPGGVHTAVTKHGPGRGHVKGAPSSDDRMDLDDEEAGDDNKYCLCQNVSFGDMVACDNDDCPYEWFHWSCVGLKSEPNGTWYCPVCSEKKRGGGGGVTSRSGAATNVGGAAGVAAVGGAGGPSGSGSSVAAGERGSGTPPKKFRPAQPHEVLSQPTQPSHTQVQQPFGWRKTHEQRGDQSQAHWRLDQPVVARSVPFPKPTLTSVKAEDDGSKPTKPQAFC</sequence>
<dbReference type="AlphaFoldDB" id="S3BRY5"/>
<evidence type="ECO:0000313" key="20">
    <source>
        <dbReference type="Proteomes" id="UP000016923"/>
    </source>
</evidence>
<evidence type="ECO:0000313" key="19">
    <source>
        <dbReference type="EMBL" id="EPE04059.1"/>
    </source>
</evidence>
<dbReference type="InterPro" id="IPR019786">
    <property type="entry name" value="Zinc_finger_PHD-type_CS"/>
</dbReference>
<comment type="domain">
    <text evidence="16">The PHD-type zinc finger mediates the binding to H3K4me3.</text>
</comment>
<evidence type="ECO:0000256" key="8">
    <source>
        <dbReference type="ARBA" id="ARBA00023204"/>
    </source>
</evidence>
<feature type="binding site" evidence="14">
    <location>
        <position position="501"/>
    </location>
    <ligand>
        <name>Zn(2+)</name>
        <dbReference type="ChEBI" id="CHEBI:29105"/>
        <label>1</label>
    </ligand>
</feature>
<protein>
    <recommendedName>
        <fullName evidence="16">Chromatin modification-related protein</fullName>
    </recommendedName>
</protein>
<gene>
    <name evidence="19" type="ORF">F503_04907</name>
</gene>
<feature type="compositionally biased region" description="Polar residues" evidence="17">
    <location>
        <begin position="318"/>
        <end position="328"/>
    </location>
</feature>
<dbReference type="PANTHER" id="PTHR10333">
    <property type="entry name" value="INHIBITOR OF GROWTH PROTEIN"/>
    <property type="match status" value="1"/>
</dbReference>
<keyword evidence="4" id="KW-0227">DNA damage</keyword>
<feature type="site" description="Histone H3K4me3 binding" evidence="13">
    <location>
        <position position="513"/>
    </location>
</feature>
<feature type="site" description="Histone H3K4me3 binding" evidence="13">
    <location>
        <position position="498"/>
    </location>
</feature>
<dbReference type="GO" id="GO:0051321">
    <property type="term" value="P:meiotic cell cycle"/>
    <property type="evidence" value="ECO:0007669"/>
    <property type="project" value="UniProtKB-KW"/>
</dbReference>
<dbReference type="CDD" id="cd16858">
    <property type="entry name" value="ING_ING3_Yng2p"/>
    <property type="match status" value="1"/>
</dbReference>
<evidence type="ECO:0000256" key="14">
    <source>
        <dbReference type="PIRSR" id="PIRSR628651-51"/>
    </source>
</evidence>
<feature type="compositionally biased region" description="Gly residues" evidence="17">
    <location>
        <begin position="399"/>
        <end position="420"/>
    </location>
</feature>
<evidence type="ECO:0000256" key="15">
    <source>
        <dbReference type="PROSITE-ProRule" id="PRU00146"/>
    </source>
</evidence>
<dbReference type="OMA" id="ILDEWIH"/>
<evidence type="ECO:0000256" key="17">
    <source>
        <dbReference type="SAM" id="MobiDB-lite"/>
    </source>
</evidence>
<keyword evidence="9 16" id="KW-0539">Nucleus</keyword>
<comment type="function">
    <text evidence="16">Component of an histone acetyltransferase complex.</text>
</comment>
<feature type="compositionally biased region" description="Low complexity" evidence="17">
    <location>
        <begin position="329"/>
        <end position="338"/>
    </location>
</feature>
<evidence type="ECO:0000256" key="4">
    <source>
        <dbReference type="ARBA" id="ARBA00022763"/>
    </source>
</evidence>
<evidence type="ECO:0000256" key="3">
    <source>
        <dbReference type="ARBA" id="ARBA00022723"/>
    </source>
</evidence>
<evidence type="ECO:0000256" key="10">
    <source>
        <dbReference type="ARBA" id="ARBA00023254"/>
    </source>
</evidence>
<dbReference type="GO" id="GO:0006325">
    <property type="term" value="P:chromatin organization"/>
    <property type="evidence" value="ECO:0007669"/>
    <property type="project" value="UniProtKB-KW"/>
</dbReference>
<feature type="compositionally biased region" description="Low complexity" evidence="17">
    <location>
        <begin position="363"/>
        <end position="387"/>
    </location>
</feature>